<reference evidence="2 3" key="1">
    <citation type="submission" date="2018-11" db="EMBL/GenBank/DDBJ databases">
        <title>Genome sequence of Saitozyma podzolica DSM 27192.</title>
        <authorList>
            <person name="Aliyu H."/>
            <person name="Gorte O."/>
            <person name="Ochsenreither K."/>
        </authorList>
    </citation>
    <scope>NUCLEOTIDE SEQUENCE [LARGE SCALE GENOMIC DNA]</scope>
    <source>
        <strain evidence="2 3">DSM 27192</strain>
    </source>
</reference>
<sequence length="285" mass="31412">MPPANTSPASLSPRPSRHPSNLFLRNPQSNDEDTTPSSTRLFIGRERGSPFVFEAVEGRPLRLAHRHWLRTGVVDEEQYEKDVATDSTGSDPPIRGKVIIDLTISDDEVQLVGFNTGKRHHRERSAGKPNRPPTPDSPTPSLQRLKSEAHPSKFSLIYLDSDFLRCYGTIIVRSRRLWLSDNPTGKILRPSHASHILATARLFPNGPLTCVCYTMITAPPYAVPTTQPAPALPHRTRYTQAAPPHSTSIPCPRLSRLASTPAAGSFAVARELPAWSLIVAHGFCL</sequence>
<organism evidence="2 3">
    <name type="scientific">Saitozyma podzolica</name>
    <dbReference type="NCBI Taxonomy" id="1890683"/>
    <lineage>
        <taxon>Eukaryota</taxon>
        <taxon>Fungi</taxon>
        <taxon>Dikarya</taxon>
        <taxon>Basidiomycota</taxon>
        <taxon>Agaricomycotina</taxon>
        <taxon>Tremellomycetes</taxon>
        <taxon>Tremellales</taxon>
        <taxon>Trimorphomycetaceae</taxon>
        <taxon>Saitozyma</taxon>
    </lineage>
</organism>
<feature type="region of interest" description="Disordered" evidence="1">
    <location>
        <begin position="1"/>
        <end position="40"/>
    </location>
</feature>
<protein>
    <submittedName>
        <fullName evidence="2">Uncharacterized protein</fullName>
    </submittedName>
</protein>
<dbReference type="EMBL" id="RSCD01000029">
    <property type="protein sequence ID" value="RSH81602.1"/>
    <property type="molecule type" value="Genomic_DNA"/>
</dbReference>
<proteinExistence type="predicted"/>
<keyword evidence="3" id="KW-1185">Reference proteome</keyword>
<dbReference type="Proteomes" id="UP000279259">
    <property type="component" value="Unassembled WGS sequence"/>
</dbReference>
<gene>
    <name evidence="2" type="ORF">EHS25_006224</name>
</gene>
<accession>A0A427XRR9</accession>
<feature type="compositionally biased region" description="Polar residues" evidence="1">
    <location>
        <begin position="1"/>
        <end position="10"/>
    </location>
</feature>
<comment type="caution">
    <text evidence="2">The sequence shown here is derived from an EMBL/GenBank/DDBJ whole genome shotgun (WGS) entry which is preliminary data.</text>
</comment>
<dbReference type="AlphaFoldDB" id="A0A427XRR9"/>
<evidence type="ECO:0000313" key="2">
    <source>
        <dbReference type="EMBL" id="RSH81602.1"/>
    </source>
</evidence>
<dbReference type="OrthoDB" id="10452684at2759"/>
<name>A0A427XRR9_9TREE</name>
<evidence type="ECO:0000313" key="3">
    <source>
        <dbReference type="Proteomes" id="UP000279259"/>
    </source>
</evidence>
<feature type="region of interest" description="Disordered" evidence="1">
    <location>
        <begin position="114"/>
        <end position="147"/>
    </location>
</feature>
<evidence type="ECO:0000256" key="1">
    <source>
        <dbReference type="SAM" id="MobiDB-lite"/>
    </source>
</evidence>